<dbReference type="Ensembl" id="ENSXMAT00000000516.2">
    <property type="protein sequence ID" value="ENSXMAP00000000514.2"/>
    <property type="gene ID" value="ENSXMAG00000000520.2"/>
</dbReference>
<accession>M3ZE72</accession>
<dbReference type="PANTHER" id="PTHR21683:SF2">
    <property type="entry name" value="COILED-COIL DOMAIN-CONTAINING PROTEIN 42 LIKE-2-LIKE"/>
    <property type="match status" value="1"/>
</dbReference>
<dbReference type="GeneID" id="102219844"/>
<dbReference type="PANTHER" id="PTHR21683">
    <property type="entry name" value="COILED-COIL DOMAIN-CONTAINING PROTEIN 42 LIKE-2-LIKE-RELATED"/>
    <property type="match status" value="1"/>
</dbReference>
<sequence length="314" mass="37641">MFSKMTSDRTVCLNRKSNVQGAMTGRDFIAAQIELKDKERELEELRQKTHEQKQYLIYLHRRNEELQQTAKEAREQRFKLEMFFRDEETESDRLTAEKEMKEAMEKEAEVQRLKEECVLLKKRKREMQLQTLKYTHYREFLERVLKLTKFTNVDALAGYFENLLYIRDQLYQRETQVQEHMEQQKKAFQILKDQHNLLWLQKNNHLSQLQTNLEKARSKALIWERQWNQIQETAAKKTLELGQITYATLNLFEMAGGVIGVSGLYIHDTEKQLEAIKNFMMDHTDIVKHYQTYVQREARGSRPENIANIKEQTV</sequence>
<dbReference type="HOGENOM" id="CLU_073866_0_0_1"/>
<dbReference type="STRING" id="8083.ENSXMAP00000000514"/>
<dbReference type="KEGG" id="xma:102219844"/>
<keyword evidence="3" id="KW-1185">Reference proteome</keyword>
<proteinExistence type="predicted"/>
<dbReference type="InParanoid" id="M3ZE72"/>
<evidence type="ECO:0000313" key="3">
    <source>
        <dbReference type="Proteomes" id="UP000002852"/>
    </source>
</evidence>
<evidence type="ECO:0000256" key="1">
    <source>
        <dbReference type="SAM" id="Coils"/>
    </source>
</evidence>
<dbReference type="eggNOG" id="ENOG502QRZS">
    <property type="taxonomic scope" value="Eukaryota"/>
</dbReference>
<dbReference type="OrthoDB" id="10264298at2759"/>
<protein>
    <submittedName>
        <fullName evidence="2">Coiled-coil domain-containing protein 42 homolog</fullName>
    </submittedName>
</protein>
<reference evidence="2" key="4">
    <citation type="submission" date="2025-09" db="UniProtKB">
        <authorList>
            <consortium name="Ensembl"/>
        </authorList>
    </citation>
    <scope>IDENTIFICATION</scope>
    <source>
        <strain evidence="2">JP 163 A</strain>
    </source>
</reference>
<keyword evidence="1" id="KW-0175">Coiled coil</keyword>
<dbReference type="CTD" id="387885"/>
<dbReference type="AlphaFoldDB" id="M3ZE72"/>
<reference evidence="3" key="2">
    <citation type="journal article" date="2013" name="Nat. Genet.">
        <title>The genome of the platyfish, Xiphophorus maculatus, provides insights into evolutionary adaptation and several complex traits.</title>
        <authorList>
            <person name="Schartl M."/>
            <person name="Walter R.B."/>
            <person name="Shen Y."/>
            <person name="Garcia T."/>
            <person name="Catchen J."/>
            <person name="Amores A."/>
            <person name="Braasch I."/>
            <person name="Chalopin D."/>
            <person name="Volff J.N."/>
            <person name="Lesch K.P."/>
            <person name="Bisazza A."/>
            <person name="Minx P."/>
            <person name="Hillier L."/>
            <person name="Wilson R.K."/>
            <person name="Fuerstenberg S."/>
            <person name="Boore J."/>
            <person name="Searle S."/>
            <person name="Postlethwait J.H."/>
            <person name="Warren W.C."/>
        </authorList>
    </citation>
    <scope>NUCLEOTIDE SEQUENCE [LARGE SCALE GENOMIC DNA]</scope>
    <source>
        <strain evidence="3">JP 163 A</strain>
    </source>
</reference>
<dbReference type="Proteomes" id="UP000002852">
    <property type="component" value="Unassembled WGS sequence"/>
</dbReference>
<dbReference type="RefSeq" id="XP_023198564.1">
    <property type="nucleotide sequence ID" value="XM_023342796.1"/>
</dbReference>
<reference evidence="3" key="1">
    <citation type="submission" date="2012-01" db="EMBL/GenBank/DDBJ databases">
        <authorList>
            <person name="Walter R."/>
            <person name="Schartl M."/>
            <person name="Warren W."/>
        </authorList>
    </citation>
    <scope>NUCLEOTIDE SEQUENCE [LARGE SCALE GENOMIC DNA]</scope>
    <source>
        <strain evidence="3">JP 163 A</strain>
    </source>
</reference>
<dbReference type="OMA" id="SIEMLYI"/>
<evidence type="ECO:0000313" key="2">
    <source>
        <dbReference type="Ensembl" id="ENSXMAP00000000514.2"/>
    </source>
</evidence>
<organism evidence="2 3">
    <name type="scientific">Xiphophorus maculatus</name>
    <name type="common">Southern platyfish</name>
    <name type="synonym">Platypoecilus maculatus</name>
    <dbReference type="NCBI Taxonomy" id="8083"/>
    <lineage>
        <taxon>Eukaryota</taxon>
        <taxon>Metazoa</taxon>
        <taxon>Chordata</taxon>
        <taxon>Craniata</taxon>
        <taxon>Vertebrata</taxon>
        <taxon>Euteleostomi</taxon>
        <taxon>Actinopterygii</taxon>
        <taxon>Neopterygii</taxon>
        <taxon>Teleostei</taxon>
        <taxon>Neoteleostei</taxon>
        <taxon>Acanthomorphata</taxon>
        <taxon>Ovalentaria</taxon>
        <taxon>Atherinomorphae</taxon>
        <taxon>Cyprinodontiformes</taxon>
        <taxon>Poeciliidae</taxon>
        <taxon>Poeciliinae</taxon>
        <taxon>Xiphophorus</taxon>
    </lineage>
</organism>
<dbReference type="RefSeq" id="XP_023198553.1">
    <property type="nucleotide sequence ID" value="XM_023342785.1"/>
</dbReference>
<reference evidence="2" key="3">
    <citation type="submission" date="2025-08" db="UniProtKB">
        <authorList>
            <consortium name="Ensembl"/>
        </authorList>
    </citation>
    <scope>IDENTIFICATION</scope>
    <source>
        <strain evidence="2">JP 163 A</strain>
    </source>
</reference>
<name>M3ZE72_XIPMA</name>
<dbReference type="RefSeq" id="XP_023198557.1">
    <property type="nucleotide sequence ID" value="XM_023342789.1"/>
</dbReference>
<dbReference type="InterPro" id="IPR051147">
    <property type="entry name" value="CFAP_domain-containing"/>
</dbReference>
<feature type="coiled-coil region" evidence="1">
    <location>
        <begin position="28"/>
        <end position="130"/>
    </location>
</feature>
<dbReference type="GeneTree" id="ENSGT00940000167956"/>